<evidence type="ECO:0000256" key="4">
    <source>
        <dbReference type="ARBA" id="ARBA00022884"/>
    </source>
</evidence>
<accession>A0A4V2QGL8</accession>
<evidence type="ECO:0000313" key="12">
    <source>
        <dbReference type="Proteomes" id="UP000295008"/>
    </source>
</evidence>
<comment type="function">
    <text evidence="8">Hydrolyzes ribosome-free peptidyl-tRNAs (with 1 or more amino acids incorporated), which drop off the ribosome during protein synthesis, or as a result of ribosome stalling.</text>
</comment>
<dbReference type="InterPro" id="IPR018171">
    <property type="entry name" value="Pept_tRNA_hydro_CS"/>
</dbReference>
<dbReference type="NCBIfam" id="TIGR00447">
    <property type="entry name" value="pth"/>
    <property type="match status" value="1"/>
</dbReference>
<proteinExistence type="inferred from homology"/>
<sequence length="191" mass="20358">MYCIVGLGNPGNEYQQTRHNAGFLVVDRIAAACGGQLSRTGFRSRYGKLAHAGQDLLLVQPQTYMNLSGEAVGAITAYYKIGPSHTLVIYDDLDLPLGALRFRSGGSAGGHRGLTSVLQVLKTQAIPRIRIGIGRPAGEIPVPDYVLGKFNGPDQAVFDEALARGAAAALSFIANGPEYTMNHFNSSQPQK</sequence>
<evidence type="ECO:0000256" key="1">
    <source>
        <dbReference type="ARBA" id="ARBA00013260"/>
    </source>
</evidence>
<dbReference type="FunFam" id="3.40.50.1470:FF:000001">
    <property type="entry name" value="Peptidyl-tRNA hydrolase"/>
    <property type="match status" value="1"/>
</dbReference>
<dbReference type="InterPro" id="IPR001328">
    <property type="entry name" value="Pept_tRNA_hydro"/>
</dbReference>
<feature type="binding site" evidence="8">
    <location>
        <position position="14"/>
    </location>
    <ligand>
        <name>tRNA</name>
        <dbReference type="ChEBI" id="CHEBI:17843"/>
    </ligand>
</feature>
<gene>
    <name evidence="8" type="primary">pth</name>
    <name evidence="11" type="ORF">EDC14_1002104</name>
</gene>
<keyword evidence="3 8" id="KW-0378">Hydrolase</keyword>
<feature type="active site" description="Proton acceptor" evidence="8">
    <location>
        <position position="19"/>
    </location>
</feature>
<evidence type="ECO:0000313" key="11">
    <source>
        <dbReference type="EMBL" id="TCL76347.1"/>
    </source>
</evidence>
<evidence type="ECO:0000256" key="2">
    <source>
        <dbReference type="ARBA" id="ARBA00022555"/>
    </source>
</evidence>
<comment type="caution">
    <text evidence="11">The sequence shown here is derived from an EMBL/GenBank/DDBJ whole genome shotgun (WGS) entry which is preliminary data.</text>
</comment>
<dbReference type="SUPFAM" id="SSF53178">
    <property type="entry name" value="Peptidyl-tRNA hydrolase-like"/>
    <property type="match status" value="1"/>
</dbReference>
<dbReference type="GO" id="GO:0004045">
    <property type="term" value="F:peptidyl-tRNA hydrolase activity"/>
    <property type="evidence" value="ECO:0007669"/>
    <property type="project" value="UniProtKB-UniRule"/>
</dbReference>
<comment type="subcellular location">
    <subcellularLocation>
        <location evidence="8">Cytoplasm</location>
    </subcellularLocation>
</comment>
<feature type="binding site" evidence="8">
    <location>
        <position position="64"/>
    </location>
    <ligand>
        <name>tRNA</name>
        <dbReference type="ChEBI" id="CHEBI:17843"/>
    </ligand>
</feature>
<comment type="subunit">
    <text evidence="8">Monomer.</text>
</comment>
<dbReference type="PANTHER" id="PTHR17224">
    <property type="entry name" value="PEPTIDYL-TRNA HYDROLASE"/>
    <property type="match status" value="1"/>
</dbReference>
<keyword evidence="12" id="KW-1185">Reference proteome</keyword>
<evidence type="ECO:0000256" key="3">
    <source>
        <dbReference type="ARBA" id="ARBA00022801"/>
    </source>
</evidence>
<evidence type="ECO:0000256" key="5">
    <source>
        <dbReference type="ARBA" id="ARBA00038063"/>
    </source>
</evidence>
<dbReference type="Pfam" id="PF01195">
    <property type="entry name" value="Pept_tRNA_hydro"/>
    <property type="match status" value="1"/>
</dbReference>
<keyword evidence="4 8" id="KW-0694">RNA-binding</keyword>
<dbReference type="HAMAP" id="MF_00083">
    <property type="entry name" value="Pept_tRNA_hydro_bact"/>
    <property type="match status" value="1"/>
</dbReference>
<dbReference type="GO" id="GO:0006515">
    <property type="term" value="P:protein quality control for misfolded or incompletely synthesized proteins"/>
    <property type="evidence" value="ECO:0007669"/>
    <property type="project" value="UniProtKB-UniRule"/>
</dbReference>
<dbReference type="PANTHER" id="PTHR17224:SF1">
    <property type="entry name" value="PEPTIDYL-TRNA HYDROLASE"/>
    <property type="match status" value="1"/>
</dbReference>
<comment type="similarity">
    <text evidence="5 8 10">Belongs to the PTH family.</text>
</comment>
<keyword evidence="2 8" id="KW-0820">tRNA-binding</keyword>
<keyword evidence="8" id="KW-0963">Cytoplasm</keyword>
<comment type="function">
    <text evidence="8">Catalyzes the release of premature peptidyl moieties from peptidyl-tRNA molecules trapped in stalled 50S ribosomal subunits, and thus maintains levels of free tRNAs and 50S ribosomes.</text>
</comment>
<comment type="caution">
    <text evidence="8">Lacks conserved residue(s) required for the propagation of feature annotation.</text>
</comment>
<dbReference type="EMBL" id="SLUN01000002">
    <property type="protein sequence ID" value="TCL76347.1"/>
    <property type="molecule type" value="Genomic_DNA"/>
</dbReference>
<dbReference type="PROSITE" id="PS01195">
    <property type="entry name" value="PEPT_TRNA_HYDROL_1"/>
    <property type="match status" value="1"/>
</dbReference>
<evidence type="ECO:0000256" key="7">
    <source>
        <dbReference type="ARBA" id="ARBA00050038"/>
    </source>
</evidence>
<feature type="site" description="Discriminates between blocked and unblocked aminoacyl-tRNA" evidence="8">
    <location>
        <position position="9"/>
    </location>
</feature>
<organism evidence="11 12">
    <name type="scientific">Hydrogenispora ethanolica</name>
    <dbReference type="NCBI Taxonomy" id="1082276"/>
    <lineage>
        <taxon>Bacteria</taxon>
        <taxon>Bacillati</taxon>
        <taxon>Bacillota</taxon>
        <taxon>Hydrogenispora</taxon>
    </lineage>
</organism>
<feature type="binding site" evidence="8">
    <location>
        <position position="66"/>
    </location>
    <ligand>
        <name>tRNA</name>
        <dbReference type="ChEBI" id="CHEBI:17843"/>
    </ligand>
</feature>
<dbReference type="CDD" id="cd00462">
    <property type="entry name" value="PTH"/>
    <property type="match status" value="1"/>
</dbReference>
<protein>
    <recommendedName>
        <fullName evidence="7 8">Peptidyl-tRNA hydrolase</fullName>
        <shortName evidence="8">Pth</shortName>
        <ecNumber evidence="1 8">3.1.1.29</ecNumber>
    </recommendedName>
</protein>
<dbReference type="AlphaFoldDB" id="A0A4V2QGL8"/>
<dbReference type="RefSeq" id="WP_132012533.1">
    <property type="nucleotide sequence ID" value="NZ_SLUN01000002.1"/>
</dbReference>
<reference evidence="11 12" key="1">
    <citation type="submission" date="2019-03" db="EMBL/GenBank/DDBJ databases">
        <title>Genomic Encyclopedia of Type Strains, Phase IV (KMG-IV): sequencing the most valuable type-strain genomes for metagenomic binning, comparative biology and taxonomic classification.</title>
        <authorList>
            <person name="Goeker M."/>
        </authorList>
    </citation>
    <scope>NUCLEOTIDE SEQUENCE [LARGE SCALE GENOMIC DNA]</scope>
    <source>
        <strain evidence="11 12">LX-B</strain>
    </source>
</reference>
<feature type="site" description="Stabilizes the basic form of H active site to accept a proton" evidence="8">
    <location>
        <position position="91"/>
    </location>
</feature>
<dbReference type="InterPro" id="IPR036416">
    <property type="entry name" value="Pept_tRNA_hydro_sf"/>
</dbReference>
<evidence type="ECO:0000256" key="9">
    <source>
        <dbReference type="RuleBase" id="RU000673"/>
    </source>
</evidence>
<evidence type="ECO:0000256" key="6">
    <source>
        <dbReference type="ARBA" id="ARBA00048707"/>
    </source>
</evidence>
<dbReference type="OrthoDB" id="9800507at2"/>
<name>A0A4V2QGL8_HYDET</name>
<dbReference type="GO" id="GO:0000049">
    <property type="term" value="F:tRNA binding"/>
    <property type="evidence" value="ECO:0007669"/>
    <property type="project" value="UniProtKB-UniRule"/>
</dbReference>
<dbReference type="GO" id="GO:0072344">
    <property type="term" value="P:rescue of stalled ribosome"/>
    <property type="evidence" value="ECO:0007669"/>
    <property type="project" value="UniProtKB-UniRule"/>
</dbReference>
<dbReference type="Gene3D" id="3.40.50.1470">
    <property type="entry name" value="Peptidyl-tRNA hydrolase"/>
    <property type="match status" value="1"/>
</dbReference>
<evidence type="ECO:0000256" key="8">
    <source>
        <dbReference type="HAMAP-Rule" id="MF_00083"/>
    </source>
</evidence>
<dbReference type="Proteomes" id="UP000295008">
    <property type="component" value="Unassembled WGS sequence"/>
</dbReference>
<dbReference type="EC" id="3.1.1.29" evidence="1 8"/>
<dbReference type="GO" id="GO:0005737">
    <property type="term" value="C:cytoplasm"/>
    <property type="evidence" value="ECO:0007669"/>
    <property type="project" value="UniProtKB-SubCell"/>
</dbReference>
<evidence type="ECO:0000256" key="10">
    <source>
        <dbReference type="RuleBase" id="RU004320"/>
    </source>
</evidence>
<comment type="catalytic activity">
    <reaction evidence="6 8 9">
        <text>an N-acyl-L-alpha-aminoacyl-tRNA + H2O = an N-acyl-L-amino acid + a tRNA + H(+)</text>
        <dbReference type="Rhea" id="RHEA:54448"/>
        <dbReference type="Rhea" id="RHEA-COMP:10123"/>
        <dbReference type="Rhea" id="RHEA-COMP:13883"/>
        <dbReference type="ChEBI" id="CHEBI:15377"/>
        <dbReference type="ChEBI" id="CHEBI:15378"/>
        <dbReference type="ChEBI" id="CHEBI:59874"/>
        <dbReference type="ChEBI" id="CHEBI:78442"/>
        <dbReference type="ChEBI" id="CHEBI:138191"/>
        <dbReference type="EC" id="3.1.1.29"/>
    </reaction>
</comment>